<comment type="caution">
    <text evidence="9">The sequence shown here is derived from an EMBL/GenBank/DDBJ whole genome shotgun (WGS) entry which is preliminary data.</text>
</comment>
<dbReference type="GO" id="GO:0005737">
    <property type="term" value="C:cytoplasm"/>
    <property type="evidence" value="ECO:0007669"/>
    <property type="project" value="TreeGrafter"/>
</dbReference>
<gene>
    <name evidence="9" type="primary">lplJ_2</name>
    <name evidence="9" type="ORF">JEODO184_02148</name>
</gene>
<dbReference type="GO" id="GO:0005524">
    <property type="term" value="F:ATP binding"/>
    <property type="evidence" value="ECO:0007669"/>
    <property type="project" value="UniProtKB-KW"/>
</dbReference>
<dbReference type="Pfam" id="PF21948">
    <property type="entry name" value="LplA-B_cat"/>
    <property type="match status" value="1"/>
</dbReference>
<accession>A0A6V7RRB8</accession>
<dbReference type="NCBIfam" id="TIGR00545">
    <property type="entry name" value="lipoyltrans"/>
    <property type="match status" value="1"/>
</dbReference>
<evidence type="ECO:0000256" key="1">
    <source>
        <dbReference type="ARBA" id="ARBA00005085"/>
    </source>
</evidence>
<evidence type="ECO:0000256" key="7">
    <source>
        <dbReference type="ARBA" id="ARBA00048037"/>
    </source>
</evidence>
<protein>
    <recommendedName>
        <fullName evidence="3">lipoate--protein ligase</fullName>
        <ecNumber evidence="3">6.3.1.20</ecNumber>
    </recommendedName>
</protein>
<dbReference type="EMBL" id="CAJEWD010000009">
    <property type="protein sequence ID" value="CAD2081408.1"/>
    <property type="molecule type" value="Genomic_DNA"/>
</dbReference>
<comment type="catalytic activity">
    <reaction evidence="7">
        <text>L-lysyl-[lipoyl-carrier protein] + (R)-lipoate + ATP = N(6)-[(R)-lipoyl]-L-lysyl-[lipoyl-carrier protein] + AMP + diphosphate + H(+)</text>
        <dbReference type="Rhea" id="RHEA:49288"/>
        <dbReference type="Rhea" id="RHEA-COMP:10500"/>
        <dbReference type="Rhea" id="RHEA-COMP:10502"/>
        <dbReference type="ChEBI" id="CHEBI:15378"/>
        <dbReference type="ChEBI" id="CHEBI:29969"/>
        <dbReference type="ChEBI" id="CHEBI:30616"/>
        <dbReference type="ChEBI" id="CHEBI:33019"/>
        <dbReference type="ChEBI" id="CHEBI:83088"/>
        <dbReference type="ChEBI" id="CHEBI:83099"/>
        <dbReference type="ChEBI" id="CHEBI:456215"/>
        <dbReference type="EC" id="6.3.1.20"/>
    </reaction>
</comment>
<dbReference type="PROSITE" id="PS51733">
    <property type="entry name" value="BPL_LPL_CATALYTIC"/>
    <property type="match status" value="1"/>
</dbReference>
<proteinExistence type="predicted"/>
<keyword evidence="5" id="KW-0547">Nucleotide-binding</keyword>
<evidence type="ECO:0000313" key="10">
    <source>
        <dbReference type="Proteomes" id="UP000589351"/>
    </source>
</evidence>
<keyword evidence="10" id="KW-1185">Reference proteome</keyword>
<dbReference type="InterPro" id="IPR045864">
    <property type="entry name" value="aa-tRNA-synth_II/BPL/LPL"/>
</dbReference>
<evidence type="ECO:0000313" key="9">
    <source>
        <dbReference type="EMBL" id="CAD2081408.1"/>
    </source>
</evidence>
<dbReference type="Pfam" id="PF10437">
    <property type="entry name" value="Lip_prot_lig_C"/>
    <property type="match status" value="1"/>
</dbReference>
<dbReference type="PANTHER" id="PTHR12561">
    <property type="entry name" value="LIPOATE-PROTEIN LIGASE"/>
    <property type="match status" value="1"/>
</dbReference>
<dbReference type="FunFam" id="3.30.930.10:FF:000072">
    <property type="entry name" value="Lipoate--protein ligase"/>
    <property type="match status" value="1"/>
</dbReference>
<dbReference type="UniPathway" id="UPA00537">
    <property type="reaction ID" value="UER00594"/>
</dbReference>
<dbReference type="SUPFAM" id="SSF55681">
    <property type="entry name" value="Class II aaRS and biotin synthetases"/>
    <property type="match status" value="1"/>
</dbReference>
<dbReference type="InterPro" id="IPR019491">
    <property type="entry name" value="Lipoate_protein_ligase_C"/>
</dbReference>
<sequence>MYLIEMKRNGQKIYDGAIAMAVQVYAQKNIFLGEDIVFPYISKPLVQVGRYQNTREEVNLPYVKENNINIVRRDTGGGTLYLDENCVNFCFLKEVEESNKDVNFADLYQPLIDILRELGAQNVELSGRNDLQIEGKKISGAAMSIVNGRQYGGYSLLLDIDHEKMTNAIKPNQKKMQSKGIKSVRSRVHSLRHFLSDEYKDLTSDELSELLVLKMFKADSMDDVKKYELTDEDWANIDQMMQDKYDNWEWTFGKSPSYTFSKDGRFKIGTIDIKLKVVSERIEDATIYGDFFGNKDISKVEAVLKGVRLEETDLIKALESIDLKDYLGDITASEISQLILG</sequence>
<reference evidence="9 10" key="1">
    <citation type="submission" date="2020-07" db="EMBL/GenBank/DDBJ databases">
        <authorList>
            <person name="Criscuolo A."/>
        </authorList>
    </citation>
    <scope>NUCLEOTIDE SEQUENCE [LARGE SCALE GENOMIC DNA]</scope>
    <source>
        <strain evidence="9">CIP111649</strain>
    </source>
</reference>
<dbReference type="Proteomes" id="UP000589351">
    <property type="component" value="Unassembled WGS sequence"/>
</dbReference>
<dbReference type="PANTHER" id="PTHR12561:SF3">
    <property type="entry name" value="LIPOYLTRANSFERASE 1, MITOCHONDRIAL"/>
    <property type="match status" value="1"/>
</dbReference>
<dbReference type="EC" id="6.3.1.20" evidence="3"/>
<dbReference type="InterPro" id="IPR004562">
    <property type="entry name" value="LipoylTrfase_LipoateP_Ligase"/>
</dbReference>
<feature type="domain" description="BPL/LPL catalytic" evidence="8">
    <location>
        <begin position="31"/>
        <end position="215"/>
    </location>
</feature>
<evidence type="ECO:0000256" key="5">
    <source>
        <dbReference type="ARBA" id="ARBA00022741"/>
    </source>
</evidence>
<dbReference type="SUPFAM" id="SSF82649">
    <property type="entry name" value="SufE/NifU"/>
    <property type="match status" value="1"/>
</dbReference>
<evidence type="ECO:0000256" key="4">
    <source>
        <dbReference type="ARBA" id="ARBA00022598"/>
    </source>
</evidence>
<dbReference type="RefSeq" id="WP_185126642.1">
    <property type="nucleotide sequence ID" value="NZ_CAJEWD010000009.1"/>
</dbReference>
<evidence type="ECO:0000256" key="6">
    <source>
        <dbReference type="ARBA" id="ARBA00022840"/>
    </source>
</evidence>
<comment type="pathway">
    <text evidence="2">Protein modification; protein lipoylation via exogenous pathway; protein N(6)-(lipoyl)lysine from lipoate: step 1/2.</text>
</comment>
<dbReference type="GO" id="GO:0009249">
    <property type="term" value="P:protein lipoylation"/>
    <property type="evidence" value="ECO:0007669"/>
    <property type="project" value="InterPro"/>
</dbReference>
<name>A0A6V7RRB8_9STAP</name>
<comment type="pathway">
    <text evidence="1">Protein modification; protein lipoylation via exogenous pathway; protein N(6)-(lipoyl)lysine from lipoate: step 2/2.</text>
</comment>
<dbReference type="Gene3D" id="3.30.390.50">
    <property type="entry name" value="CO dehydrogenase flavoprotein, C-terminal domain"/>
    <property type="match status" value="1"/>
</dbReference>
<dbReference type="AlphaFoldDB" id="A0A6V7RRB8"/>
<keyword evidence="4 9" id="KW-0436">Ligase</keyword>
<evidence type="ECO:0000259" key="8">
    <source>
        <dbReference type="PROSITE" id="PS51733"/>
    </source>
</evidence>
<dbReference type="GO" id="GO:0017118">
    <property type="term" value="F:lipoyltransferase activity"/>
    <property type="evidence" value="ECO:0007669"/>
    <property type="project" value="TreeGrafter"/>
</dbReference>
<dbReference type="Gene3D" id="3.30.930.10">
    <property type="entry name" value="Bira Bifunctional Protein, Domain 2"/>
    <property type="match status" value="1"/>
</dbReference>
<evidence type="ECO:0000256" key="2">
    <source>
        <dbReference type="ARBA" id="ARBA00005124"/>
    </source>
</evidence>
<dbReference type="GO" id="GO:0016979">
    <property type="term" value="F:lipoate-protein ligase activity"/>
    <property type="evidence" value="ECO:0007669"/>
    <property type="project" value="UniProtKB-EC"/>
</dbReference>
<keyword evidence="6" id="KW-0067">ATP-binding</keyword>
<dbReference type="CDD" id="cd16443">
    <property type="entry name" value="LplA"/>
    <property type="match status" value="1"/>
</dbReference>
<evidence type="ECO:0000256" key="3">
    <source>
        <dbReference type="ARBA" id="ARBA00012367"/>
    </source>
</evidence>
<dbReference type="InterPro" id="IPR004143">
    <property type="entry name" value="BPL_LPL_catalytic"/>
</dbReference>
<organism evidence="9 10">
    <name type="scientific">Jeotgalicoccus meleagridis</name>
    <dbReference type="NCBI Taxonomy" id="2759181"/>
    <lineage>
        <taxon>Bacteria</taxon>
        <taxon>Bacillati</taxon>
        <taxon>Bacillota</taxon>
        <taxon>Bacilli</taxon>
        <taxon>Bacillales</taxon>
        <taxon>Staphylococcaceae</taxon>
        <taxon>Jeotgalicoccus</taxon>
    </lineage>
</organism>